<dbReference type="InterPro" id="IPR033138">
    <property type="entry name" value="Cu_oxidase_CS"/>
</dbReference>
<gene>
    <name evidence="11" type="ORF">HGRIS_009415</name>
</gene>
<evidence type="ECO:0000259" key="10">
    <source>
        <dbReference type="Pfam" id="PF07732"/>
    </source>
</evidence>
<keyword evidence="12" id="KW-1185">Reference proteome</keyword>
<dbReference type="Pfam" id="PF00394">
    <property type="entry name" value="Cu-oxidase"/>
    <property type="match status" value="1"/>
</dbReference>
<dbReference type="InterPro" id="IPR008972">
    <property type="entry name" value="Cupredoxin"/>
</dbReference>
<evidence type="ECO:0000256" key="1">
    <source>
        <dbReference type="ARBA" id="ARBA00010609"/>
    </source>
</evidence>
<keyword evidence="6" id="KW-0325">Glycoprotein</keyword>
<proteinExistence type="inferred from homology"/>
<evidence type="ECO:0000256" key="2">
    <source>
        <dbReference type="ARBA" id="ARBA00022723"/>
    </source>
</evidence>
<dbReference type="InterPro" id="IPR011706">
    <property type="entry name" value="Cu-oxidase_C"/>
</dbReference>
<name>A0ABR3J2H6_9AGAR</name>
<dbReference type="PANTHER" id="PTHR11709">
    <property type="entry name" value="MULTI-COPPER OXIDASE"/>
    <property type="match status" value="1"/>
</dbReference>
<evidence type="ECO:0000256" key="4">
    <source>
        <dbReference type="ARBA" id="ARBA00023008"/>
    </source>
</evidence>
<comment type="similarity">
    <text evidence="1">Belongs to the multicopper oxidase family.</text>
</comment>
<keyword evidence="4" id="KW-0186">Copper</keyword>
<accession>A0ABR3J2H6</accession>
<feature type="domain" description="Plastocyanin-like" evidence="8">
    <location>
        <begin position="159"/>
        <end position="303"/>
    </location>
</feature>
<dbReference type="InterPro" id="IPR001117">
    <property type="entry name" value="Cu-oxidase_2nd"/>
</dbReference>
<feature type="signal peptide" evidence="7">
    <location>
        <begin position="1"/>
        <end position="17"/>
    </location>
</feature>
<evidence type="ECO:0008006" key="13">
    <source>
        <dbReference type="Google" id="ProtNLM"/>
    </source>
</evidence>
<evidence type="ECO:0000256" key="7">
    <source>
        <dbReference type="SAM" id="SignalP"/>
    </source>
</evidence>
<evidence type="ECO:0000313" key="11">
    <source>
        <dbReference type="EMBL" id="KAL0949345.1"/>
    </source>
</evidence>
<dbReference type="SUPFAM" id="SSF49503">
    <property type="entry name" value="Cupredoxins"/>
    <property type="match status" value="3"/>
</dbReference>
<evidence type="ECO:0000256" key="6">
    <source>
        <dbReference type="ARBA" id="ARBA00023180"/>
    </source>
</evidence>
<dbReference type="InterPro" id="IPR011707">
    <property type="entry name" value="Cu-oxidase-like_N"/>
</dbReference>
<organism evidence="11 12">
    <name type="scientific">Hohenbuehelia grisea</name>
    <dbReference type="NCBI Taxonomy" id="104357"/>
    <lineage>
        <taxon>Eukaryota</taxon>
        <taxon>Fungi</taxon>
        <taxon>Dikarya</taxon>
        <taxon>Basidiomycota</taxon>
        <taxon>Agaricomycotina</taxon>
        <taxon>Agaricomycetes</taxon>
        <taxon>Agaricomycetidae</taxon>
        <taxon>Agaricales</taxon>
        <taxon>Pleurotineae</taxon>
        <taxon>Pleurotaceae</taxon>
        <taxon>Hohenbuehelia</taxon>
    </lineage>
</organism>
<feature type="domain" description="Plastocyanin-like" evidence="9">
    <location>
        <begin position="364"/>
        <end position="463"/>
    </location>
</feature>
<dbReference type="InterPro" id="IPR045087">
    <property type="entry name" value="Cu-oxidase_fam"/>
</dbReference>
<protein>
    <recommendedName>
        <fullName evidence="13">Laccase</fullName>
    </recommendedName>
</protein>
<keyword evidence="3" id="KW-0560">Oxidoreductase</keyword>
<reference evidence="12" key="1">
    <citation type="submission" date="2024-06" db="EMBL/GenBank/DDBJ databases">
        <title>Multi-omics analyses provide insights into the biosynthesis of the anticancer antibiotic pleurotin in Hohenbuehelia grisea.</title>
        <authorList>
            <person name="Weaver J.A."/>
            <person name="Alberti F."/>
        </authorList>
    </citation>
    <scope>NUCLEOTIDE SEQUENCE [LARGE SCALE GENOMIC DNA]</scope>
    <source>
        <strain evidence="12">T-177</strain>
    </source>
</reference>
<feature type="chain" id="PRO_5045988612" description="Laccase" evidence="7">
    <location>
        <begin position="18"/>
        <end position="470"/>
    </location>
</feature>
<dbReference type="Pfam" id="PF07732">
    <property type="entry name" value="Cu-oxidase_3"/>
    <property type="match status" value="1"/>
</dbReference>
<keyword evidence="5" id="KW-1015">Disulfide bond</keyword>
<evidence type="ECO:0000259" key="9">
    <source>
        <dbReference type="Pfam" id="PF07731"/>
    </source>
</evidence>
<evidence type="ECO:0000313" key="12">
    <source>
        <dbReference type="Proteomes" id="UP001556367"/>
    </source>
</evidence>
<keyword evidence="2" id="KW-0479">Metal-binding</keyword>
<evidence type="ECO:0000256" key="3">
    <source>
        <dbReference type="ARBA" id="ARBA00023002"/>
    </source>
</evidence>
<sequence>MLTLCFLAAFAWATSLAATRSYTLTLENRVIDLDSFRRSAIVINGESPGLLITAKKGDDVEVHVRNRLTDHTMAVATSIHWHGLLMRNAASEDGVAWITQCPIASGDDYTYRFNVGEQTGTYWYHSHVTSQYCDGLRGPLIIYDDPDPFKDLYDVDNESTIFMLHEWFFSPSPRAFRNLEPPLSVIVNKRGRTWDSNNTLPVTLSVTNVTQGKRYRFRVINAGCLVMSEFSVDGHSLTIIELDGTKVNPKVTDGFVIHPGQRVSAVLHANQPIANYWIRTKPSYEGLAANHKDGHAILRYKGAGDSFPLTQSKAGASIIQNEEGITPYRVPDKAIREADIKIDLSIAYNGFGDHFLVNHAIFAAPPVPVLLQIMNGVDPRKLMPNGSVITLPRNKLVELSLPGGALFGPHPFHLHGHSFEVIRSVNSTTYNRINPPIRDVVSTGDTGDNTTIRFTTDNPGPWYEFLLVER</sequence>
<evidence type="ECO:0000259" key="8">
    <source>
        <dbReference type="Pfam" id="PF00394"/>
    </source>
</evidence>
<keyword evidence="7" id="KW-0732">Signal</keyword>
<dbReference type="Gene3D" id="2.60.40.420">
    <property type="entry name" value="Cupredoxins - blue copper proteins"/>
    <property type="match status" value="3"/>
</dbReference>
<dbReference type="PROSITE" id="PS00079">
    <property type="entry name" value="MULTICOPPER_OXIDASE1"/>
    <property type="match status" value="1"/>
</dbReference>
<dbReference type="Proteomes" id="UP001556367">
    <property type="component" value="Unassembled WGS sequence"/>
</dbReference>
<dbReference type="Pfam" id="PF07731">
    <property type="entry name" value="Cu-oxidase_2"/>
    <property type="match status" value="1"/>
</dbReference>
<feature type="domain" description="Plastocyanin-like" evidence="10">
    <location>
        <begin position="34"/>
        <end position="145"/>
    </location>
</feature>
<dbReference type="EMBL" id="JASNQZ010000012">
    <property type="protein sequence ID" value="KAL0949345.1"/>
    <property type="molecule type" value="Genomic_DNA"/>
</dbReference>
<dbReference type="PANTHER" id="PTHR11709:SF511">
    <property type="entry name" value="LACCASE"/>
    <property type="match status" value="1"/>
</dbReference>
<comment type="caution">
    <text evidence="11">The sequence shown here is derived from an EMBL/GenBank/DDBJ whole genome shotgun (WGS) entry which is preliminary data.</text>
</comment>
<evidence type="ECO:0000256" key="5">
    <source>
        <dbReference type="ARBA" id="ARBA00023157"/>
    </source>
</evidence>
<dbReference type="CDD" id="cd13903">
    <property type="entry name" value="CuRO_3_Tv-LCC_like"/>
    <property type="match status" value="1"/>
</dbReference>